<feature type="region of interest" description="Disordered" evidence="3">
    <location>
        <begin position="659"/>
        <end position="678"/>
    </location>
</feature>
<keyword evidence="6" id="KW-1185">Reference proteome</keyword>
<dbReference type="PROSITE" id="PS50048">
    <property type="entry name" value="ZN2_CY6_FUNGAL_2"/>
    <property type="match status" value="1"/>
</dbReference>
<dbReference type="SMART" id="SM00066">
    <property type="entry name" value="GAL4"/>
    <property type="match status" value="1"/>
</dbReference>
<dbReference type="GO" id="GO:0003677">
    <property type="term" value="F:DNA binding"/>
    <property type="evidence" value="ECO:0007669"/>
    <property type="project" value="InterPro"/>
</dbReference>
<dbReference type="Gene3D" id="4.10.240.10">
    <property type="entry name" value="Zn(2)-C6 fungal-type DNA-binding domain"/>
    <property type="match status" value="1"/>
</dbReference>
<dbReference type="AlphaFoldDB" id="A0AAN7HMD6"/>
<name>A0AAN7HMD6_9PEZI</name>
<proteinExistence type="predicted"/>
<feature type="compositionally biased region" description="Basic and acidic residues" evidence="3">
    <location>
        <begin position="1"/>
        <end position="12"/>
    </location>
</feature>
<dbReference type="InterPro" id="IPR001138">
    <property type="entry name" value="Zn2Cys6_DnaBD"/>
</dbReference>
<feature type="region of interest" description="Disordered" evidence="3">
    <location>
        <begin position="126"/>
        <end position="177"/>
    </location>
</feature>
<dbReference type="Pfam" id="PF00172">
    <property type="entry name" value="Zn_clus"/>
    <property type="match status" value="1"/>
</dbReference>
<evidence type="ECO:0000256" key="1">
    <source>
        <dbReference type="ARBA" id="ARBA00022723"/>
    </source>
</evidence>
<dbReference type="GO" id="GO:0006351">
    <property type="term" value="P:DNA-templated transcription"/>
    <property type="evidence" value="ECO:0007669"/>
    <property type="project" value="InterPro"/>
</dbReference>
<reference evidence="5" key="2">
    <citation type="submission" date="2023-05" db="EMBL/GenBank/DDBJ databases">
        <authorList>
            <consortium name="Lawrence Berkeley National Laboratory"/>
            <person name="Steindorff A."/>
            <person name="Hensen N."/>
            <person name="Bonometti L."/>
            <person name="Westerberg I."/>
            <person name="Brannstrom I.O."/>
            <person name="Guillou S."/>
            <person name="Cros-Aarteil S."/>
            <person name="Calhoun S."/>
            <person name="Haridas S."/>
            <person name="Kuo A."/>
            <person name="Mondo S."/>
            <person name="Pangilinan J."/>
            <person name="Riley R."/>
            <person name="Labutti K."/>
            <person name="Andreopoulos B."/>
            <person name="Lipzen A."/>
            <person name="Chen C."/>
            <person name="Yanf M."/>
            <person name="Daum C."/>
            <person name="Ng V."/>
            <person name="Clum A."/>
            <person name="Ohm R."/>
            <person name="Martin F."/>
            <person name="Silar P."/>
            <person name="Natvig D."/>
            <person name="Lalanne C."/>
            <person name="Gautier V."/>
            <person name="Ament-Velasquez S.L."/>
            <person name="Kruys A."/>
            <person name="Hutchinson M.I."/>
            <person name="Powell A.J."/>
            <person name="Barry K."/>
            <person name="Miller A.N."/>
            <person name="Grigoriev I.V."/>
            <person name="Debuchy R."/>
            <person name="Gladieux P."/>
            <person name="Thoren M.H."/>
            <person name="Johannesson H."/>
        </authorList>
    </citation>
    <scope>NUCLEOTIDE SEQUENCE</scope>
    <source>
        <strain evidence="5">CBS 359.72</strain>
    </source>
</reference>
<comment type="caution">
    <text evidence="5">The sequence shown here is derived from an EMBL/GenBank/DDBJ whole genome shotgun (WGS) entry which is preliminary data.</text>
</comment>
<feature type="compositionally biased region" description="Polar residues" evidence="3">
    <location>
        <begin position="13"/>
        <end position="26"/>
    </location>
</feature>
<evidence type="ECO:0000313" key="6">
    <source>
        <dbReference type="Proteomes" id="UP001303647"/>
    </source>
</evidence>
<dbReference type="PANTHER" id="PTHR47655:SF2">
    <property type="entry name" value="QUINIC ACID UTILIZATION ACTIVATOR"/>
    <property type="match status" value="1"/>
</dbReference>
<dbReference type="PROSITE" id="PS00463">
    <property type="entry name" value="ZN2_CY6_FUNGAL_1"/>
    <property type="match status" value="1"/>
</dbReference>
<evidence type="ECO:0000259" key="4">
    <source>
        <dbReference type="PROSITE" id="PS50048"/>
    </source>
</evidence>
<dbReference type="GO" id="GO:0045944">
    <property type="term" value="P:positive regulation of transcription by RNA polymerase II"/>
    <property type="evidence" value="ECO:0007669"/>
    <property type="project" value="TreeGrafter"/>
</dbReference>
<dbReference type="InterPro" id="IPR052783">
    <property type="entry name" value="Metabolic/Drug-Res_Regulator"/>
</dbReference>
<dbReference type="PANTHER" id="PTHR47655">
    <property type="entry name" value="QUINIC ACID UTILIZATION ACTIVATOR"/>
    <property type="match status" value="1"/>
</dbReference>
<evidence type="ECO:0000313" key="5">
    <source>
        <dbReference type="EMBL" id="KAK4246483.1"/>
    </source>
</evidence>
<dbReference type="Pfam" id="PF04082">
    <property type="entry name" value="Fungal_trans"/>
    <property type="match status" value="1"/>
</dbReference>
<dbReference type="Proteomes" id="UP001303647">
    <property type="component" value="Unassembled WGS sequence"/>
</dbReference>
<dbReference type="GO" id="GO:0008270">
    <property type="term" value="F:zinc ion binding"/>
    <property type="evidence" value="ECO:0007669"/>
    <property type="project" value="InterPro"/>
</dbReference>
<gene>
    <name evidence="5" type="ORF">C7999DRAFT_15366</name>
</gene>
<keyword evidence="1" id="KW-0479">Metal-binding</keyword>
<feature type="region of interest" description="Disordered" evidence="3">
    <location>
        <begin position="612"/>
        <end position="647"/>
    </location>
</feature>
<evidence type="ECO:0000256" key="2">
    <source>
        <dbReference type="ARBA" id="ARBA00023242"/>
    </source>
</evidence>
<dbReference type="GO" id="GO:0000981">
    <property type="term" value="F:DNA-binding transcription factor activity, RNA polymerase II-specific"/>
    <property type="evidence" value="ECO:0007669"/>
    <property type="project" value="InterPro"/>
</dbReference>
<reference evidence="5" key="1">
    <citation type="journal article" date="2023" name="Mol. Phylogenet. Evol.">
        <title>Genome-scale phylogeny and comparative genomics of the fungal order Sordariales.</title>
        <authorList>
            <person name="Hensen N."/>
            <person name="Bonometti L."/>
            <person name="Westerberg I."/>
            <person name="Brannstrom I.O."/>
            <person name="Guillou S."/>
            <person name="Cros-Aarteil S."/>
            <person name="Calhoun S."/>
            <person name="Haridas S."/>
            <person name="Kuo A."/>
            <person name="Mondo S."/>
            <person name="Pangilinan J."/>
            <person name="Riley R."/>
            <person name="LaButti K."/>
            <person name="Andreopoulos B."/>
            <person name="Lipzen A."/>
            <person name="Chen C."/>
            <person name="Yan M."/>
            <person name="Daum C."/>
            <person name="Ng V."/>
            <person name="Clum A."/>
            <person name="Steindorff A."/>
            <person name="Ohm R.A."/>
            <person name="Martin F."/>
            <person name="Silar P."/>
            <person name="Natvig D.O."/>
            <person name="Lalanne C."/>
            <person name="Gautier V."/>
            <person name="Ament-Velasquez S.L."/>
            <person name="Kruys A."/>
            <person name="Hutchinson M.I."/>
            <person name="Powell A.J."/>
            <person name="Barry K."/>
            <person name="Miller A.N."/>
            <person name="Grigoriev I.V."/>
            <person name="Debuchy R."/>
            <person name="Gladieux P."/>
            <person name="Hiltunen Thoren M."/>
            <person name="Johannesson H."/>
        </authorList>
    </citation>
    <scope>NUCLEOTIDE SEQUENCE</scope>
    <source>
        <strain evidence="5">CBS 359.72</strain>
    </source>
</reference>
<dbReference type="InterPro" id="IPR036864">
    <property type="entry name" value="Zn2-C6_fun-type_DNA-bd_sf"/>
</dbReference>
<dbReference type="InterPro" id="IPR007219">
    <property type="entry name" value="XnlR_reg_dom"/>
</dbReference>
<protein>
    <submittedName>
        <fullName evidence="5">Fungal-specific transcription factor domain-containing protein</fullName>
    </submittedName>
</protein>
<feature type="region of interest" description="Disordered" evidence="3">
    <location>
        <begin position="1"/>
        <end position="37"/>
    </location>
</feature>
<organism evidence="5 6">
    <name type="scientific">Corynascus novoguineensis</name>
    <dbReference type="NCBI Taxonomy" id="1126955"/>
    <lineage>
        <taxon>Eukaryota</taxon>
        <taxon>Fungi</taxon>
        <taxon>Dikarya</taxon>
        <taxon>Ascomycota</taxon>
        <taxon>Pezizomycotina</taxon>
        <taxon>Sordariomycetes</taxon>
        <taxon>Sordariomycetidae</taxon>
        <taxon>Sordariales</taxon>
        <taxon>Chaetomiaceae</taxon>
        <taxon>Corynascus</taxon>
    </lineage>
</organism>
<dbReference type="SUPFAM" id="SSF57701">
    <property type="entry name" value="Zn2/Cys6 DNA-binding domain"/>
    <property type="match status" value="1"/>
</dbReference>
<evidence type="ECO:0000256" key="3">
    <source>
        <dbReference type="SAM" id="MobiDB-lite"/>
    </source>
</evidence>
<accession>A0AAN7HMD6</accession>
<dbReference type="CDD" id="cd12148">
    <property type="entry name" value="fungal_TF_MHR"/>
    <property type="match status" value="1"/>
</dbReference>
<feature type="region of interest" description="Disordered" evidence="3">
    <location>
        <begin position="204"/>
        <end position="238"/>
    </location>
</feature>
<sequence length="794" mass="86524">MPPKRRVAENETPHNLNGVPSGQAETALSAAQPAPVKRQRVSRACDQCRAARERCDGKQPHCQSCISQNRPCSYDVSPKKRGVQTGYIRTLELTLGWVLEKVPGSEETLGALLAQDGGHGVPILAGRDPGGADRLQKRWRKSRVHRRIDRILSGEAAAPSPEQHGLSPSADASDTEGNQIRARLESDSAAPDATSVMEEAPNLRRRSFGHCPPSTEQPRQSSSDGMHQHPEASSGRVRLPPNHWRLLDIYFSYTHSWLPILEKQDLFQASYVYPDEGLTIDPRDKSSAIHAALWAALALASFQDAGSSKPSSGHANPSKFPAGRIYDIARGLLPLEQESFQIHHAQAFLLLSLVNLGQDKLTGAGLLIGSATRILLDSDTAQHGAPDQDSQRARLALMSCFMLDTILSVRYGRPPHLRPQDVAAMSPVSETGPDQWEPWTPCDGFGLGDTGYCSSRSPAFRLSTFNQLYAIIKILAEEVSMRRQGTMARDSSSTFVPQLQQAIDPNLPFSNFVLSPSCGAFPVPTPYLLRATYLWASAIIEPHRAATLLPLLQDTLGQYQRLFGRPSTPPILYTCVASLENEDYTSRCGEQGQDSLQSLVSAFSFMPFGGRRLCTSRRSRPNPASRRTQDPLSPTSPHTFGPGNSLANYQATLTPSLYNNSPIRAHRQPHLTSRDYNSFSGRDMRELYQSHYPGSTLTITQNSDARAQRSENDMAAMSGVSAAAASSHGEIPPPYHLIPHTGLGPSPDVDALLDDLASIEYTDAADADPQFMANLGFAPGCDITEILTRGFGGA</sequence>
<dbReference type="CDD" id="cd00067">
    <property type="entry name" value="GAL4"/>
    <property type="match status" value="1"/>
</dbReference>
<feature type="domain" description="Zn(2)-C6 fungal-type" evidence="4">
    <location>
        <begin position="44"/>
        <end position="74"/>
    </location>
</feature>
<feature type="compositionally biased region" description="Polar residues" evidence="3">
    <location>
        <begin position="214"/>
        <end position="225"/>
    </location>
</feature>
<keyword evidence="2" id="KW-0539">Nucleus</keyword>
<dbReference type="EMBL" id="MU857673">
    <property type="protein sequence ID" value="KAK4246483.1"/>
    <property type="molecule type" value="Genomic_DNA"/>
</dbReference>
<feature type="compositionally biased region" description="Basic residues" evidence="3">
    <location>
        <begin position="137"/>
        <end position="148"/>
    </location>
</feature>